<keyword evidence="3" id="KW-0378">Hydrolase</keyword>
<dbReference type="PANTHER" id="PTHR46609">
    <property type="entry name" value="EXONUCLEASE, PHAGE-TYPE/RECB, C-TERMINAL DOMAIN-CONTAINING PROTEIN"/>
    <property type="match status" value="1"/>
</dbReference>
<dbReference type="InterPro" id="IPR019080">
    <property type="entry name" value="YqaJ_viral_recombinase"/>
</dbReference>
<dbReference type="Pfam" id="PF24623">
    <property type="entry name" value="Phage_zn_bind_8"/>
    <property type="match status" value="1"/>
</dbReference>
<keyword evidence="4" id="KW-1185">Reference proteome</keyword>
<keyword evidence="3" id="KW-0540">Nuclease</keyword>
<dbReference type="Gene3D" id="3.90.320.10">
    <property type="match status" value="1"/>
</dbReference>
<gene>
    <name evidence="3" type="ORF">V6R90_10715</name>
</gene>
<reference evidence="3 4" key="1">
    <citation type="submission" date="2024-02" db="EMBL/GenBank/DDBJ databases">
        <title>Full genome sequence of Nocardioides kribbensis.</title>
        <authorList>
            <person name="Poletto B.L."/>
            <person name="Silva G."/>
            <person name="Galante D."/>
            <person name="Campos K.R."/>
            <person name="Santos M.B.N."/>
            <person name="Sacchi C.T."/>
        </authorList>
    </citation>
    <scope>NUCLEOTIDE SEQUENCE [LARGE SCALE GENOMIC DNA]</scope>
    <source>
        <strain evidence="3 4">O4R</strain>
    </source>
</reference>
<dbReference type="Pfam" id="PF09588">
    <property type="entry name" value="YqaJ"/>
    <property type="match status" value="1"/>
</dbReference>
<feature type="domain" description="DNA-binding phage zinc finger" evidence="2">
    <location>
        <begin position="16"/>
        <end position="80"/>
    </location>
</feature>
<dbReference type="GO" id="GO:0004527">
    <property type="term" value="F:exonuclease activity"/>
    <property type="evidence" value="ECO:0007669"/>
    <property type="project" value="UniProtKB-KW"/>
</dbReference>
<evidence type="ECO:0000259" key="1">
    <source>
        <dbReference type="Pfam" id="PF09588"/>
    </source>
</evidence>
<dbReference type="InterPro" id="IPR051703">
    <property type="entry name" value="NF-kappa-B_Signaling_Reg"/>
</dbReference>
<name>A0ABV1NZ51_9ACTN</name>
<sequence length="273" mass="29188">MTLTILDELEQGTEEWHEARRGIVTASVVGRLISSASPDALSVDCPACKASAGGPCLSMAAKKEPTPIKTMHDARLSVASSLPPVYGPSDSDGARTLTAILVAERISGFTDETPMNSHMIRGVECEPVARDLYSAHHAKVTEVGFMRLDESWGTLGYSPDGLVGNDGLIEIKAPTTKGHVTAVLGGDVPAHNMAQCQAGLLVSGREWLDFIPYVGGLPLWVKRVYPDPNWQGAIKAAVSRLEEQAAEMTHAYLTATANLPATERLDRELGLVF</sequence>
<organism evidence="3 4">
    <name type="scientific">Nocardioides kribbensis</name>
    <dbReference type="NCBI Taxonomy" id="305517"/>
    <lineage>
        <taxon>Bacteria</taxon>
        <taxon>Bacillati</taxon>
        <taxon>Actinomycetota</taxon>
        <taxon>Actinomycetes</taxon>
        <taxon>Propionibacteriales</taxon>
        <taxon>Nocardioidaceae</taxon>
        <taxon>Nocardioides</taxon>
    </lineage>
</organism>
<dbReference type="SUPFAM" id="SSF52980">
    <property type="entry name" value="Restriction endonuclease-like"/>
    <property type="match status" value="1"/>
</dbReference>
<evidence type="ECO:0000313" key="3">
    <source>
        <dbReference type="EMBL" id="MEQ7847752.1"/>
    </source>
</evidence>
<dbReference type="InterPro" id="IPR056911">
    <property type="entry name" value="Phage_Znf_bind_put"/>
</dbReference>
<dbReference type="RefSeq" id="WP_349804669.1">
    <property type="nucleotide sequence ID" value="NZ_JBEGDP010000010.1"/>
</dbReference>
<feature type="domain" description="YqaJ viral recombinase" evidence="1">
    <location>
        <begin position="96"/>
        <end position="206"/>
    </location>
</feature>
<proteinExistence type="predicted"/>
<protein>
    <submittedName>
        <fullName evidence="3">Lambda exonuclease family protein</fullName>
    </submittedName>
</protein>
<comment type="caution">
    <text evidence="3">The sequence shown here is derived from an EMBL/GenBank/DDBJ whole genome shotgun (WGS) entry which is preliminary data.</text>
</comment>
<dbReference type="EMBL" id="JBEGDP010000010">
    <property type="protein sequence ID" value="MEQ7847752.1"/>
    <property type="molecule type" value="Genomic_DNA"/>
</dbReference>
<evidence type="ECO:0000313" key="4">
    <source>
        <dbReference type="Proteomes" id="UP001482520"/>
    </source>
</evidence>
<evidence type="ECO:0000259" key="2">
    <source>
        <dbReference type="Pfam" id="PF24623"/>
    </source>
</evidence>
<accession>A0ABV1NZ51</accession>
<dbReference type="PANTHER" id="PTHR46609:SF6">
    <property type="entry name" value="EXONUCLEASE, PHAGE-TYPE_RECB, C-TERMINAL DOMAIN-CONTAINING PROTEIN-RELATED"/>
    <property type="match status" value="1"/>
</dbReference>
<keyword evidence="3" id="KW-0269">Exonuclease</keyword>
<dbReference type="InterPro" id="IPR011335">
    <property type="entry name" value="Restrct_endonuc-II-like"/>
</dbReference>
<dbReference type="Proteomes" id="UP001482520">
    <property type="component" value="Unassembled WGS sequence"/>
</dbReference>
<dbReference type="InterPro" id="IPR011604">
    <property type="entry name" value="PDDEXK-like_dom_sf"/>
</dbReference>
<dbReference type="CDD" id="cd22343">
    <property type="entry name" value="PDDEXK_lambda_exonuclease-like"/>
    <property type="match status" value="1"/>
</dbReference>